<dbReference type="GO" id="GO:0016747">
    <property type="term" value="F:acyltransferase activity, transferring groups other than amino-acyl groups"/>
    <property type="evidence" value="ECO:0007669"/>
    <property type="project" value="InterPro"/>
</dbReference>
<dbReference type="InterPro" id="IPR020616">
    <property type="entry name" value="Thiolase_N"/>
</dbReference>
<sequence length="388" mass="40785">MRDVSIIGVGITKFGELWDKSLRELGLETGLAAINDAGITSNDIDALYIGNMAAGSTLQQEHVSALIADYCGLANQNIPATRVEAASASGGLAIRQAYMAIAGGFIDVAVVGGAEKMTDVSDSESSYTVSMGSDEQWEAKAGATFTSLHAIIAQNHMLEYGTTREQLSSVAAKNHYHASLNPMAQFPFALDPAAVSKSGMVSTPLRMLDCAPNSDGAAAVVLCASDKAKKFTDKPIKIIGSGQASDTLSLHHRKYLHRLPAINIAAKKAFEDSNKKPEDLDLIEVHDNFTISEIIALEEIGIFKRGEAAQKSLEGETKLGGIIPTNTSGGLKARGHAPGATGIAQIIELVKQLRGEAGDRQVKNAKLALAENHGGTAATAVVHILEAE</sequence>
<protein>
    <submittedName>
        <fullName evidence="4">Acetyl-CoA acetyltransferase</fullName>
    </submittedName>
</protein>
<dbReference type="Pfam" id="PF00108">
    <property type="entry name" value="Thiolase_N"/>
    <property type="match status" value="1"/>
</dbReference>
<evidence type="ECO:0000259" key="2">
    <source>
        <dbReference type="Pfam" id="PF00108"/>
    </source>
</evidence>
<reference evidence="4 5" key="1">
    <citation type="submission" date="2016-08" db="EMBL/GenBank/DDBJ databases">
        <title>New Insights into Marine Group III Euryarchaeota, from dark to light.</title>
        <authorList>
            <person name="Haro-Moreno J.M."/>
            <person name="Rodriguez-Valera F."/>
            <person name="Lopez-Garcia P."/>
            <person name="Moreira D."/>
            <person name="Martin-Cuadrado A.B."/>
        </authorList>
    </citation>
    <scope>NUCLEOTIDE SEQUENCE [LARGE SCALE GENOMIC DNA]</scope>
    <source>
        <strain evidence="4">CG-Epi1</strain>
    </source>
</reference>
<organism evidence="4 5">
    <name type="scientific">Marine Group III euryarchaeote CG-Epi1</name>
    <dbReference type="NCBI Taxonomy" id="1888995"/>
    <lineage>
        <taxon>Archaea</taxon>
        <taxon>Methanobacteriati</taxon>
        <taxon>Thermoplasmatota</taxon>
        <taxon>Thermoplasmata</taxon>
        <taxon>Candidatus Thermoprofundales</taxon>
    </lineage>
</organism>
<dbReference type="STRING" id="1888995.BD935_02000"/>
<evidence type="ECO:0000259" key="3">
    <source>
        <dbReference type="Pfam" id="PF22691"/>
    </source>
</evidence>
<feature type="domain" description="Thiolase C-terminal" evidence="3">
    <location>
        <begin position="242"/>
        <end position="386"/>
    </location>
</feature>
<dbReference type="InterPro" id="IPR055140">
    <property type="entry name" value="Thiolase_C_2"/>
</dbReference>
<dbReference type="NCBIfam" id="NF004720">
    <property type="entry name" value="PRK06064.1"/>
    <property type="match status" value="1"/>
</dbReference>
<dbReference type="Proteomes" id="UP000183080">
    <property type="component" value="Unassembled WGS sequence"/>
</dbReference>
<dbReference type="EMBL" id="MIZA01000021">
    <property type="protein sequence ID" value="OIR17954.1"/>
    <property type="molecule type" value="Genomic_DNA"/>
</dbReference>
<evidence type="ECO:0000256" key="1">
    <source>
        <dbReference type="ARBA" id="ARBA00023229"/>
    </source>
</evidence>
<keyword evidence="1" id="KW-0414">Isoprene biosynthesis</keyword>
<name>A0A1J5TAP4_9ARCH</name>
<dbReference type="PANTHER" id="PTHR42870">
    <property type="entry name" value="ACETYL-COA C-ACETYLTRANSFERASE"/>
    <property type="match status" value="1"/>
</dbReference>
<dbReference type="AlphaFoldDB" id="A0A1J5TAP4"/>
<evidence type="ECO:0000313" key="4">
    <source>
        <dbReference type="EMBL" id="OIR17954.1"/>
    </source>
</evidence>
<dbReference type="Pfam" id="PF22691">
    <property type="entry name" value="Thiolase_C_1"/>
    <property type="match status" value="1"/>
</dbReference>
<dbReference type="Gene3D" id="3.40.47.10">
    <property type="match status" value="1"/>
</dbReference>
<dbReference type="SUPFAM" id="SSF53901">
    <property type="entry name" value="Thiolase-like"/>
    <property type="match status" value="1"/>
</dbReference>
<comment type="caution">
    <text evidence="4">The sequence shown here is derived from an EMBL/GenBank/DDBJ whole genome shotgun (WGS) entry which is preliminary data.</text>
</comment>
<dbReference type="PIRSF" id="PIRSF000429">
    <property type="entry name" value="Ac-CoA_Ac_transf"/>
    <property type="match status" value="1"/>
</dbReference>
<evidence type="ECO:0000313" key="5">
    <source>
        <dbReference type="Proteomes" id="UP000183080"/>
    </source>
</evidence>
<keyword evidence="4" id="KW-0808">Transferase</keyword>
<feature type="domain" description="Thiolase N-terminal" evidence="2">
    <location>
        <begin position="4"/>
        <end position="187"/>
    </location>
</feature>
<dbReference type="InterPro" id="IPR016039">
    <property type="entry name" value="Thiolase-like"/>
</dbReference>
<gene>
    <name evidence="4" type="ORF">BD935_02000</name>
</gene>
<dbReference type="InterPro" id="IPR002155">
    <property type="entry name" value="Thiolase"/>
</dbReference>
<dbReference type="PANTHER" id="PTHR42870:SF6">
    <property type="entry name" value="ACETYL-COA C-ACYLTRANSFERASE"/>
    <property type="match status" value="1"/>
</dbReference>
<accession>A0A1J5TAP4</accession>
<dbReference type="CDD" id="cd00829">
    <property type="entry name" value="SCP-x_thiolase"/>
    <property type="match status" value="1"/>
</dbReference>
<dbReference type="GO" id="GO:0008299">
    <property type="term" value="P:isoprenoid biosynthetic process"/>
    <property type="evidence" value="ECO:0007669"/>
    <property type="project" value="UniProtKB-KW"/>
</dbReference>
<proteinExistence type="predicted"/>